<name>A0ACC3BRX1_PYRYE</name>
<proteinExistence type="predicted"/>
<dbReference type="Proteomes" id="UP000798662">
    <property type="component" value="Chromosome 1"/>
</dbReference>
<sequence length="438" mass="48622">MAAWCAPASWRRMGRLALAAASAAAALAAVPALPSAWAHSYLSVPVPMSRMTACRVGGWDGWANDCPGPCPNADYREDAGPTNPSATYRRGESYEIEYTRNNHFGGFRRFTLVPVKQMWDGRVHQANAFSYACWSRGEFECSMENQYRSCWYDMDSRAYKDWITIPAIFPDGDYVLGYAWYGGGERFGNFGDYYDCAYVRVEGGAPLVAEATPTFTSGESNGNNDGKCEATVNDLGICRVEPCIAPSGEKGYYTKRMKPAQFDGVTPPPIKSSSIQVDNRADVDAVGEELRGLQKYTQSGLTSKEDVKGALVLGRMKLLEVASRREVPNVHRPVDWTGKGPLTIEVEAFGPVSYVEFLVNGRRSSYRDYTAPYTIAGDFKDPTVDMYYPWMFHYKNKNVRVTAHAVGPGKAEAWKILDLVIYDKNRGDWNRGHPGVGH</sequence>
<keyword evidence="2" id="KW-1185">Reference proteome</keyword>
<organism evidence="1 2">
    <name type="scientific">Pyropia yezoensis</name>
    <name type="common">Susabi-nori</name>
    <name type="synonym">Porphyra yezoensis</name>
    <dbReference type="NCBI Taxonomy" id="2788"/>
    <lineage>
        <taxon>Eukaryota</taxon>
        <taxon>Rhodophyta</taxon>
        <taxon>Bangiophyceae</taxon>
        <taxon>Bangiales</taxon>
        <taxon>Bangiaceae</taxon>
        <taxon>Pyropia</taxon>
    </lineage>
</organism>
<comment type="caution">
    <text evidence="1">The sequence shown here is derived from an EMBL/GenBank/DDBJ whole genome shotgun (WGS) entry which is preliminary data.</text>
</comment>
<evidence type="ECO:0000313" key="1">
    <source>
        <dbReference type="EMBL" id="KAK1860262.1"/>
    </source>
</evidence>
<gene>
    <name evidence="1" type="ORF">I4F81_002851</name>
</gene>
<protein>
    <submittedName>
        <fullName evidence="1">Uncharacterized protein</fullName>
    </submittedName>
</protein>
<accession>A0ACC3BRX1</accession>
<dbReference type="EMBL" id="CM020618">
    <property type="protein sequence ID" value="KAK1860262.1"/>
    <property type="molecule type" value="Genomic_DNA"/>
</dbReference>
<reference evidence="1" key="1">
    <citation type="submission" date="2019-11" db="EMBL/GenBank/DDBJ databases">
        <title>Nori genome reveals adaptations in red seaweeds to the harsh intertidal environment.</title>
        <authorList>
            <person name="Wang D."/>
            <person name="Mao Y."/>
        </authorList>
    </citation>
    <scope>NUCLEOTIDE SEQUENCE</scope>
    <source>
        <tissue evidence="1">Gametophyte</tissue>
    </source>
</reference>
<evidence type="ECO:0000313" key="2">
    <source>
        <dbReference type="Proteomes" id="UP000798662"/>
    </source>
</evidence>